<proteinExistence type="predicted"/>
<name>A0A8S5PK41_9CAUD</name>
<accession>A0A8S5PK41</accession>
<dbReference type="EMBL" id="BK015452">
    <property type="protein sequence ID" value="DAE07559.1"/>
    <property type="molecule type" value="Genomic_DNA"/>
</dbReference>
<organism evidence="1">
    <name type="scientific">Podoviridae sp. ctnCN2</name>
    <dbReference type="NCBI Taxonomy" id="2825274"/>
    <lineage>
        <taxon>Viruses</taxon>
        <taxon>Duplodnaviria</taxon>
        <taxon>Heunggongvirae</taxon>
        <taxon>Uroviricota</taxon>
        <taxon>Caudoviricetes</taxon>
    </lineage>
</organism>
<reference evidence="1" key="1">
    <citation type="journal article" date="2021" name="Proc. Natl. Acad. Sci. U.S.A.">
        <title>A Catalog of Tens of Thousands of Viruses from Human Metagenomes Reveals Hidden Associations with Chronic Diseases.</title>
        <authorList>
            <person name="Tisza M.J."/>
            <person name="Buck C.B."/>
        </authorList>
    </citation>
    <scope>NUCLEOTIDE SEQUENCE</scope>
    <source>
        <strain evidence="1">CtnCN2</strain>
    </source>
</reference>
<protein>
    <submittedName>
        <fullName evidence="1">Uncharacterized protein</fullName>
    </submittedName>
</protein>
<evidence type="ECO:0000313" key="1">
    <source>
        <dbReference type="EMBL" id="DAE07559.1"/>
    </source>
</evidence>
<sequence>MTAFTFNHNGRDIKLNFPARKPFVVVFFTGKRTVETAYFTSIWEAMEAYRLDKHQFPRRERYLLDVAGWLYHVQGDLLHRATRVNTSDNTLSDKHQRQVQAAMSKWDIPRYELHEGFSHIDREIWSFTVTDAQCAYDVVRDLIRRECEKAAKLDDNAALADKLEAKIMAFFKHADVERFFGIDTISMECLLKINKMPVAAKYILHTVAQGVQDVVYYPELAAGIYLSKREAQELVNLLQKKRHNAAYAGVRGVASQLKPYVKDVLHKYHTLLENKTGDTK</sequence>